<sequence length="479" mass="52225">MSEKPPPLSTPHPLSHEDISSSRKASLSSSRPIARGALPSSPIRAQSSQMDTSVDAMNLLTERDQGGVSGSHSRRNTLMPVVGRTFSGLEEGRDTPKRRLGITSSLMNYGRRPPGNLTKAEKHAQLLSPVRPGMLLPMERLLSDQRRVSSNALLEDQNMRGVQKSFAASTPANFYQGGKLRPNVLKKTRRSSSITRHVQDLTKRRKFVLKLAKSLLAFGAPSHRIESQLTAASDILDAMADFVHIPNVIIVTFGDGDTGTVETHFVRANGRIALTSLHKVHLIYRKVLHDKMSVEAGTEALREILCAPPIYSLKLRYLLAFVCASIICVLAFGGSMIDMWISGFCACVLQYLGLNAATKSSMISVSIIVSFVARALSTIPGNLFCYDAISSAGVVLILPGFTILISALELTSRNILCGSVRMVYAIIYTLFLDVTEVPIGRGIDNLSLGGHYFSWCPSTPPALHSPTFSHTAAYNYLSW</sequence>
<feature type="region of interest" description="Disordered" evidence="2">
    <location>
        <begin position="1"/>
        <end position="51"/>
    </location>
</feature>
<gene>
    <name evidence="5" type="ORF">SERLADRAFT_404561</name>
</gene>
<dbReference type="GeneID" id="18812383"/>
<dbReference type="PANTHER" id="PTHR31082">
    <property type="entry name" value="PHEROMONE-REGULATED MEMBRANE PROTEIN 10"/>
    <property type="match status" value="1"/>
</dbReference>
<dbReference type="Proteomes" id="UP000008064">
    <property type="component" value="Unassembled WGS sequence"/>
</dbReference>
<evidence type="ECO:0000256" key="2">
    <source>
        <dbReference type="SAM" id="MobiDB-lite"/>
    </source>
</evidence>
<dbReference type="RefSeq" id="XP_007312239.1">
    <property type="nucleotide sequence ID" value="XM_007312177.1"/>
</dbReference>
<organism>
    <name type="scientific">Serpula lacrymans var. lacrymans (strain S7.9)</name>
    <name type="common">Dry rot fungus</name>
    <dbReference type="NCBI Taxonomy" id="578457"/>
    <lineage>
        <taxon>Eukaryota</taxon>
        <taxon>Fungi</taxon>
        <taxon>Dikarya</taxon>
        <taxon>Basidiomycota</taxon>
        <taxon>Agaricomycotina</taxon>
        <taxon>Agaricomycetes</taxon>
        <taxon>Agaricomycetidae</taxon>
        <taxon>Boletales</taxon>
        <taxon>Coniophorineae</taxon>
        <taxon>Serpulaceae</taxon>
        <taxon>Serpula</taxon>
    </lineage>
</organism>
<feature type="domain" description="Threonine/serine exporter-like N-terminal" evidence="4">
    <location>
        <begin position="207"/>
        <end position="432"/>
    </location>
</feature>
<name>F8NE26_SERL9</name>
<feature type="transmembrane region" description="Helical" evidence="3">
    <location>
        <begin position="413"/>
        <end position="431"/>
    </location>
</feature>
<keyword evidence="3" id="KW-0472">Membrane</keyword>
<feature type="transmembrane region" description="Helical" evidence="3">
    <location>
        <begin position="357"/>
        <end position="376"/>
    </location>
</feature>
<evidence type="ECO:0000256" key="1">
    <source>
        <dbReference type="ARBA" id="ARBA00034125"/>
    </source>
</evidence>
<accession>F8NE26</accession>
<evidence type="ECO:0000259" key="4">
    <source>
        <dbReference type="Pfam" id="PF06738"/>
    </source>
</evidence>
<dbReference type="Pfam" id="PF06738">
    <property type="entry name" value="ThrE"/>
    <property type="match status" value="1"/>
</dbReference>
<proteinExistence type="inferred from homology"/>
<keyword evidence="3" id="KW-1133">Transmembrane helix</keyword>
<dbReference type="PANTHER" id="PTHR31082:SF4">
    <property type="entry name" value="PHEROMONE-REGULATED MEMBRANE PROTEIN 10"/>
    <property type="match status" value="1"/>
</dbReference>
<dbReference type="HOGENOM" id="CLU_045020_0_0_1"/>
<dbReference type="OrthoDB" id="413008at2759"/>
<keyword evidence="3" id="KW-0812">Transmembrane</keyword>
<feature type="transmembrane region" description="Helical" evidence="3">
    <location>
        <begin position="383"/>
        <end position="407"/>
    </location>
</feature>
<dbReference type="AlphaFoldDB" id="F8NE26"/>
<dbReference type="GO" id="GO:0022857">
    <property type="term" value="F:transmembrane transporter activity"/>
    <property type="evidence" value="ECO:0007669"/>
    <property type="project" value="InterPro"/>
</dbReference>
<reference evidence="5" key="1">
    <citation type="submission" date="2011-04" db="EMBL/GenBank/DDBJ databases">
        <title>Evolution of plant cell wall degrading machinery underlies the functional diversity of forest fungi.</title>
        <authorList>
            <consortium name="US DOE Joint Genome Institute (JGI-PGF)"/>
            <person name="Eastwood D.C."/>
            <person name="Floudas D."/>
            <person name="Binder M."/>
            <person name="Majcherczyk A."/>
            <person name="Schneider P."/>
            <person name="Aerts A."/>
            <person name="Asiegbu F.O."/>
            <person name="Baker S.E."/>
            <person name="Barry K."/>
            <person name="Bendiksby M."/>
            <person name="Blumentritt M."/>
            <person name="Coutinho P.M."/>
            <person name="Cullen D."/>
            <person name="Cullen D."/>
            <person name="Gathman A."/>
            <person name="Goodell B."/>
            <person name="Henrissat B."/>
            <person name="Ihrmark K."/>
            <person name="Kauserud H."/>
            <person name="Kohler A."/>
            <person name="LaButti K."/>
            <person name="Lapidus A."/>
            <person name="Lavin J.L."/>
            <person name="Lee Y.-H."/>
            <person name="Lindquist E."/>
            <person name="Lilly W."/>
            <person name="Lucas S."/>
            <person name="Morin E."/>
            <person name="Murat C."/>
            <person name="Oguiza J.A."/>
            <person name="Park J."/>
            <person name="Pisabarro A.G."/>
            <person name="Riley R."/>
            <person name="Rosling A."/>
            <person name="Salamov A."/>
            <person name="Schmidt O."/>
            <person name="Schmutz J."/>
            <person name="Skrede I."/>
            <person name="Stenlid J."/>
            <person name="Wiebenga A."/>
            <person name="Xie X."/>
            <person name="Kues U."/>
            <person name="Hibbett D.S."/>
            <person name="Hoffmeister D."/>
            <person name="Hogberg N."/>
            <person name="Martin F."/>
            <person name="Grigoriev I.V."/>
            <person name="Watkinson S.C."/>
        </authorList>
    </citation>
    <scope>NUCLEOTIDE SEQUENCE</scope>
    <source>
        <strain evidence="5">S7.9</strain>
    </source>
</reference>
<evidence type="ECO:0000256" key="3">
    <source>
        <dbReference type="SAM" id="Phobius"/>
    </source>
</evidence>
<dbReference type="EMBL" id="GL945428">
    <property type="protein sequence ID" value="EGO30355.1"/>
    <property type="molecule type" value="Genomic_DNA"/>
</dbReference>
<protein>
    <recommendedName>
        <fullName evidence="4">Threonine/serine exporter-like N-terminal domain-containing protein</fullName>
    </recommendedName>
</protein>
<comment type="similarity">
    <text evidence="1">Belongs to the ThrE exporter (TC 2.A.79) family.</text>
</comment>
<dbReference type="InterPro" id="IPR051361">
    <property type="entry name" value="ThrE/Ser_Exporter"/>
</dbReference>
<feature type="compositionally biased region" description="Pro residues" evidence="2">
    <location>
        <begin position="1"/>
        <end position="10"/>
    </location>
</feature>
<dbReference type="KEGG" id="sla:SERLADRAFT_404561"/>
<evidence type="ECO:0000313" key="5">
    <source>
        <dbReference type="EMBL" id="EGO30355.1"/>
    </source>
</evidence>
<dbReference type="InterPro" id="IPR010619">
    <property type="entry name" value="ThrE-like_N"/>
</dbReference>
<feature type="transmembrane region" description="Helical" evidence="3">
    <location>
        <begin position="317"/>
        <end position="337"/>
    </location>
</feature>